<dbReference type="InterPro" id="IPR036397">
    <property type="entry name" value="RNaseH_sf"/>
</dbReference>
<name>A0A2P6PHA8_ROSCH</name>
<dbReference type="AlphaFoldDB" id="A0A2P6PHA8"/>
<proteinExistence type="predicted"/>
<evidence type="ECO:0000313" key="2">
    <source>
        <dbReference type="EMBL" id="PRQ21297.1"/>
    </source>
</evidence>
<dbReference type="GO" id="GO:0003676">
    <property type="term" value="F:nucleic acid binding"/>
    <property type="evidence" value="ECO:0007669"/>
    <property type="project" value="InterPro"/>
</dbReference>
<sequence>MLALQYFKKPGLAPWRLRVKWMNSLASISQFQVHISHVFREGNQVADKLAKHDAVTSGSVWWDSIPQFLFSSLGHDFSGRTTYRFA</sequence>
<dbReference type="InterPro" id="IPR002156">
    <property type="entry name" value="RNaseH_domain"/>
</dbReference>
<evidence type="ECO:0000259" key="1">
    <source>
        <dbReference type="Pfam" id="PF13456"/>
    </source>
</evidence>
<protein>
    <recommendedName>
        <fullName evidence="1">RNase H type-1 domain-containing protein</fullName>
    </recommendedName>
</protein>
<dbReference type="Gramene" id="PRQ21297">
    <property type="protein sequence ID" value="PRQ21297"/>
    <property type="gene ID" value="RchiOBHm_Chr7g0237631"/>
</dbReference>
<reference evidence="2 3" key="1">
    <citation type="journal article" date="2018" name="Nat. Genet.">
        <title>The Rosa genome provides new insights in the design of modern roses.</title>
        <authorList>
            <person name="Bendahmane M."/>
        </authorList>
    </citation>
    <scope>NUCLEOTIDE SEQUENCE [LARGE SCALE GENOMIC DNA]</scope>
    <source>
        <strain evidence="3">cv. Old Blush</strain>
    </source>
</reference>
<gene>
    <name evidence="2" type="ORF">RchiOBHm_Chr7g0237631</name>
</gene>
<dbReference type="EMBL" id="PDCK01000045">
    <property type="protein sequence ID" value="PRQ21297.1"/>
    <property type="molecule type" value="Genomic_DNA"/>
</dbReference>
<comment type="caution">
    <text evidence="2">The sequence shown here is derived from an EMBL/GenBank/DDBJ whole genome shotgun (WGS) entry which is preliminary data.</text>
</comment>
<dbReference type="Gene3D" id="3.30.420.10">
    <property type="entry name" value="Ribonuclease H-like superfamily/Ribonuclease H"/>
    <property type="match status" value="1"/>
</dbReference>
<dbReference type="Proteomes" id="UP000238479">
    <property type="component" value="Chromosome 7"/>
</dbReference>
<keyword evidence="3" id="KW-1185">Reference proteome</keyword>
<feature type="domain" description="RNase H type-1" evidence="1">
    <location>
        <begin position="28"/>
        <end position="52"/>
    </location>
</feature>
<accession>A0A2P6PHA8</accession>
<dbReference type="GO" id="GO:0004523">
    <property type="term" value="F:RNA-DNA hybrid ribonuclease activity"/>
    <property type="evidence" value="ECO:0007669"/>
    <property type="project" value="InterPro"/>
</dbReference>
<evidence type="ECO:0000313" key="3">
    <source>
        <dbReference type="Proteomes" id="UP000238479"/>
    </source>
</evidence>
<dbReference type="Pfam" id="PF13456">
    <property type="entry name" value="RVT_3"/>
    <property type="match status" value="1"/>
</dbReference>
<organism evidence="2 3">
    <name type="scientific">Rosa chinensis</name>
    <name type="common">China rose</name>
    <dbReference type="NCBI Taxonomy" id="74649"/>
    <lineage>
        <taxon>Eukaryota</taxon>
        <taxon>Viridiplantae</taxon>
        <taxon>Streptophyta</taxon>
        <taxon>Embryophyta</taxon>
        <taxon>Tracheophyta</taxon>
        <taxon>Spermatophyta</taxon>
        <taxon>Magnoliopsida</taxon>
        <taxon>eudicotyledons</taxon>
        <taxon>Gunneridae</taxon>
        <taxon>Pentapetalae</taxon>
        <taxon>rosids</taxon>
        <taxon>fabids</taxon>
        <taxon>Rosales</taxon>
        <taxon>Rosaceae</taxon>
        <taxon>Rosoideae</taxon>
        <taxon>Rosoideae incertae sedis</taxon>
        <taxon>Rosa</taxon>
    </lineage>
</organism>